<keyword evidence="2" id="KW-1185">Reference proteome</keyword>
<dbReference type="AlphaFoldDB" id="A0A4Z1J0B5"/>
<sequence length="78" mass="8555">MRLRNEAFSHGNIKMGNVIIAMDDFCNVTRPGGVEGEASFEEFRTGIMVTLIDPRATDTKDFKILISLIPPGKKASNA</sequence>
<evidence type="ECO:0000313" key="1">
    <source>
        <dbReference type="EMBL" id="TGO62327.1"/>
    </source>
</evidence>
<dbReference type="EMBL" id="PQXM01001118">
    <property type="protein sequence ID" value="TGO62327.1"/>
    <property type="molecule type" value="Genomic_DNA"/>
</dbReference>
<evidence type="ECO:0000313" key="2">
    <source>
        <dbReference type="Proteomes" id="UP000297229"/>
    </source>
</evidence>
<proteinExistence type="predicted"/>
<name>A0A4Z1J0B5_9HELO</name>
<comment type="caution">
    <text evidence="1">The sequence shown here is derived from an EMBL/GenBank/DDBJ whole genome shotgun (WGS) entry which is preliminary data.</text>
</comment>
<accession>A0A4Z1J0B5</accession>
<dbReference type="Proteomes" id="UP000297229">
    <property type="component" value="Unassembled WGS sequence"/>
</dbReference>
<gene>
    <name evidence="1" type="ORF">BELL_1120g00020</name>
</gene>
<protein>
    <submittedName>
        <fullName evidence="1">Uncharacterized protein</fullName>
    </submittedName>
</protein>
<organism evidence="1 2">
    <name type="scientific">Botrytis elliptica</name>
    <dbReference type="NCBI Taxonomy" id="278938"/>
    <lineage>
        <taxon>Eukaryota</taxon>
        <taxon>Fungi</taxon>
        <taxon>Dikarya</taxon>
        <taxon>Ascomycota</taxon>
        <taxon>Pezizomycotina</taxon>
        <taxon>Leotiomycetes</taxon>
        <taxon>Helotiales</taxon>
        <taxon>Sclerotiniaceae</taxon>
        <taxon>Botrytis</taxon>
    </lineage>
</organism>
<reference evidence="1 2" key="1">
    <citation type="submission" date="2017-12" db="EMBL/GenBank/DDBJ databases">
        <title>Comparative genomics of Botrytis spp.</title>
        <authorList>
            <person name="Valero-Jimenez C.A."/>
            <person name="Tapia P."/>
            <person name="Veloso J."/>
            <person name="Silva-Moreno E."/>
            <person name="Staats M."/>
            <person name="Valdes J.H."/>
            <person name="Van Kan J.A.L."/>
        </authorList>
    </citation>
    <scope>NUCLEOTIDE SEQUENCE [LARGE SCALE GENOMIC DNA]</scope>
    <source>
        <strain evidence="1 2">Be9601</strain>
    </source>
</reference>